<accession>A0A3P8FG64</accession>
<reference evidence="7 8" key="1">
    <citation type="submission" date="2018-11" db="EMBL/GenBank/DDBJ databases">
        <authorList>
            <consortium name="Pathogen Informatics"/>
        </authorList>
    </citation>
    <scope>NUCLEOTIDE SEQUENCE [LARGE SCALE GENOMIC DNA]</scope>
</reference>
<keyword evidence="2" id="KW-0560">Oxidoreductase</keyword>
<dbReference type="Gene3D" id="3.90.180.10">
    <property type="entry name" value="Medium-chain alcohol dehydrogenases, catalytic domain"/>
    <property type="match status" value="1"/>
</dbReference>
<dbReference type="WBParaSite" id="HPBE_0002093501-mRNA-1">
    <property type="protein sequence ID" value="HPBE_0002093501-mRNA-1"/>
    <property type="gene ID" value="HPBE_0002093501"/>
</dbReference>
<feature type="chain" id="PRO_5044552021" description="Enoyl-[acyl-carrier-protein] reductase, mitochondrial" evidence="6">
    <location>
        <begin position="18"/>
        <end position="198"/>
    </location>
</feature>
<evidence type="ECO:0000313" key="7">
    <source>
        <dbReference type="EMBL" id="VDP22539.1"/>
    </source>
</evidence>
<evidence type="ECO:0000313" key="9">
    <source>
        <dbReference type="WBParaSite" id="HPBE_0002093501-mRNA-1"/>
    </source>
</evidence>
<dbReference type="GO" id="GO:0005739">
    <property type="term" value="C:mitochondrion"/>
    <property type="evidence" value="ECO:0007669"/>
    <property type="project" value="TreeGrafter"/>
</dbReference>
<dbReference type="PANTHER" id="PTHR43981:SF2">
    <property type="entry name" value="ENOYL-[ACYL-CARRIER-PROTEIN] REDUCTASE, MITOCHONDRIAL"/>
    <property type="match status" value="1"/>
</dbReference>
<feature type="compositionally biased region" description="Low complexity" evidence="5">
    <location>
        <begin position="128"/>
        <end position="140"/>
    </location>
</feature>
<evidence type="ECO:0000256" key="1">
    <source>
        <dbReference type="ARBA" id="ARBA00022857"/>
    </source>
</evidence>
<dbReference type="Proteomes" id="UP000050761">
    <property type="component" value="Unassembled WGS sequence"/>
</dbReference>
<accession>A0A183GEY9</accession>
<dbReference type="SUPFAM" id="SSF50129">
    <property type="entry name" value="GroES-like"/>
    <property type="match status" value="1"/>
</dbReference>
<evidence type="ECO:0000313" key="8">
    <source>
        <dbReference type="Proteomes" id="UP000050761"/>
    </source>
</evidence>
<keyword evidence="6" id="KW-0732">Signal</keyword>
<proteinExistence type="predicted"/>
<dbReference type="AlphaFoldDB" id="A0A183GEY9"/>
<keyword evidence="8" id="KW-1185">Reference proteome</keyword>
<evidence type="ECO:0000256" key="2">
    <source>
        <dbReference type="ARBA" id="ARBA00023002"/>
    </source>
</evidence>
<reference evidence="9" key="2">
    <citation type="submission" date="2019-09" db="UniProtKB">
        <authorList>
            <consortium name="WormBaseParasite"/>
        </authorList>
    </citation>
    <scope>IDENTIFICATION</scope>
</reference>
<dbReference type="GO" id="GO:0016491">
    <property type="term" value="F:oxidoreductase activity"/>
    <property type="evidence" value="ECO:0007669"/>
    <property type="project" value="UniProtKB-KW"/>
</dbReference>
<dbReference type="InterPro" id="IPR011032">
    <property type="entry name" value="GroES-like_sf"/>
</dbReference>
<feature type="region of interest" description="Disordered" evidence="5">
    <location>
        <begin position="128"/>
        <end position="163"/>
    </location>
</feature>
<evidence type="ECO:0000256" key="3">
    <source>
        <dbReference type="ARBA" id="ARBA00041058"/>
    </source>
</evidence>
<organism evidence="8 9">
    <name type="scientific">Heligmosomoides polygyrus</name>
    <name type="common">Parasitic roundworm</name>
    <dbReference type="NCBI Taxonomy" id="6339"/>
    <lineage>
        <taxon>Eukaryota</taxon>
        <taxon>Metazoa</taxon>
        <taxon>Ecdysozoa</taxon>
        <taxon>Nematoda</taxon>
        <taxon>Chromadorea</taxon>
        <taxon>Rhabditida</taxon>
        <taxon>Rhabditina</taxon>
        <taxon>Rhabditomorpha</taxon>
        <taxon>Strongyloidea</taxon>
        <taxon>Heligmosomidae</taxon>
        <taxon>Heligmosomoides</taxon>
    </lineage>
</organism>
<keyword evidence="1" id="KW-0521">NADP</keyword>
<dbReference type="EMBL" id="UZAH01032558">
    <property type="protein sequence ID" value="VDP22539.1"/>
    <property type="molecule type" value="Genomic_DNA"/>
</dbReference>
<dbReference type="PANTHER" id="PTHR43981">
    <property type="entry name" value="ENOYL-[ACYL-CARRIER-PROTEIN] REDUCTASE, MITOCHONDRIAL"/>
    <property type="match status" value="1"/>
</dbReference>
<feature type="compositionally biased region" description="Basic and acidic residues" evidence="5">
    <location>
        <begin position="145"/>
        <end position="158"/>
    </location>
</feature>
<evidence type="ECO:0000256" key="4">
    <source>
        <dbReference type="ARBA" id="ARBA00042123"/>
    </source>
</evidence>
<feature type="signal peptide" evidence="6">
    <location>
        <begin position="1"/>
        <end position="17"/>
    </location>
</feature>
<gene>
    <name evidence="7" type="ORF">HPBE_LOCUS20934</name>
</gene>
<dbReference type="GO" id="GO:0006631">
    <property type="term" value="P:fatty acid metabolic process"/>
    <property type="evidence" value="ECO:0007669"/>
    <property type="project" value="TreeGrafter"/>
</dbReference>
<evidence type="ECO:0000256" key="5">
    <source>
        <dbReference type="SAM" id="MobiDB-lite"/>
    </source>
</evidence>
<protein>
    <recommendedName>
        <fullName evidence="3">Enoyl-[acyl-carrier-protein] reductase, mitochondrial</fullName>
    </recommendedName>
    <alternativeName>
        <fullName evidence="4">2-enoyl thioester reductase</fullName>
    </alternativeName>
</protein>
<evidence type="ECO:0000256" key="6">
    <source>
        <dbReference type="SAM" id="SignalP"/>
    </source>
</evidence>
<sequence>MLLPRAALLLSARPVCAKQLVYSEYGDPAKVLRVQTISLPDNPPAGRVHVKWLAAPVHPADLNTLQGVYPTKPPLPAVAGIEGFGRVEKDTVDTSSEARPRYATLVALLLKSNARCMTTVTCFLNSHSSSDVGEASSESGYSLHDIGDTSSVRERSEMRTVATASSRKSPRFSLCSNMQRRMASIARARYDEAYPAKI</sequence>
<dbReference type="InterPro" id="IPR051034">
    <property type="entry name" value="Mito_Enoyl-ACP_Reductase"/>
</dbReference>
<name>A0A183GEY9_HELPZ</name>
<dbReference type="OrthoDB" id="7482721at2759"/>